<organism evidence="4 5">
    <name type="scientific">Campylobacter estrildidarum</name>
    <dbReference type="NCBI Taxonomy" id="2510189"/>
    <lineage>
        <taxon>Bacteria</taxon>
        <taxon>Pseudomonadati</taxon>
        <taxon>Campylobacterota</taxon>
        <taxon>Epsilonproteobacteria</taxon>
        <taxon>Campylobacterales</taxon>
        <taxon>Campylobacteraceae</taxon>
        <taxon>Campylobacter</taxon>
    </lineage>
</organism>
<proteinExistence type="inferred from homology"/>
<feature type="domain" description="Polysaccharide biosynthesis protein CapD-like" evidence="3">
    <location>
        <begin position="273"/>
        <end position="549"/>
    </location>
</feature>
<keyword evidence="2" id="KW-0812">Transmembrane</keyword>
<keyword evidence="2" id="KW-0472">Membrane</keyword>
<evidence type="ECO:0000313" key="5">
    <source>
        <dbReference type="Proteomes" id="UP000308838"/>
    </source>
</evidence>
<evidence type="ECO:0000259" key="3">
    <source>
        <dbReference type="Pfam" id="PF02719"/>
    </source>
</evidence>
<dbReference type="Gene3D" id="3.40.50.720">
    <property type="entry name" value="NAD(P)-binding Rossmann-like Domain"/>
    <property type="match status" value="2"/>
</dbReference>
<feature type="transmembrane region" description="Helical" evidence="2">
    <location>
        <begin position="48"/>
        <end position="68"/>
    </location>
</feature>
<dbReference type="InterPro" id="IPR029063">
    <property type="entry name" value="SAM-dependent_MTases_sf"/>
</dbReference>
<evidence type="ECO:0000256" key="1">
    <source>
        <dbReference type="ARBA" id="ARBA00007430"/>
    </source>
</evidence>
<dbReference type="AlphaFoldDB" id="A0A4U7BUJ9"/>
<keyword evidence="5" id="KW-1185">Reference proteome</keyword>
<feature type="transmembrane region" description="Helical" evidence="2">
    <location>
        <begin position="9"/>
        <end position="28"/>
    </location>
</feature>
<dbReference type="CDD" id="cd05237">
    <property type="entry name" value="UDP_invert_4-6DH_SDR_e"/>
    <property type="match status" value="1"/>
</dbReference>
<dbReference type="Pfam" id="PF13727">
    <property type="entry name" value="CoA_binding_3"/>
    <property type="match status" value="1"/>
</dbReference>
<dbReference type="SUPFAM" id="SSF53335">
    <property type="entry name" value="S-adenosyl-L-methionine-dependent methyltransferases"/>
    <property type="match status" value="1"/>
</dbReference>
<evidence type="ECO:0000256" key="2">
    <source>
        <dbReference type="SAM" id="Phobius"/>
    </source>
</evidence>
<dbReference type="Pfam" id="PF02719">
    <property type="entry name" value="Polysacc_synt_2"/>
    <property type="match status" value="1"/>
</dbReference>
<dbReference type="RefSeq" id="WP_137619914.1">
    <property type="nucleotide sequence ID" value="NZ_NXLZ01000001.1"/>
</dbReference>
<protein>
    <submittedName>
        <fullName evidence="4">UDP-N-acetylglucosamine 4,6-dehydratase (Configuration-retaining)</fullName>
    </submittedName>
</protein>
<dbReference type="InterPro" id="IPR003869">
    <property type="entry name" value="Polysac_CapD-like"/>
</dbReference>
<comment type="caution">
    <text evidence="4">The sequence shown here is derived from an EMBL/GenBank/DDBJ whole genome shotgun (WGS) entry which is preliminary data.</text>
</comment>
<dbReference type="EMBL" id="NXLZ01000001">
    <property type="protein sequence ID" value="TKX32057.1"/>
    <property type="molecule type" value="Genomic_DNA"/>
</dbReference>
<name>A0A4U7BUJ9_9BACT</name>
<dbReference type="Proteomes" id="UP000308838">
    <property type="component" value="Unassembled WGS sequence"/>
</dbReference>
<evidence type="ECO:0000313" key="4">
    <source>
        <dbReference type="EMBL" id="TKX32057.1"/>
    </source>
</evidence>
<comment type="similarity">
    <text evidence="1">Belongs to the polysaccharide synthase family.</text>
</comment>
<dbReference type="OrthoDB" id="9769113at2"/>
<feature type="transmembrane region" description="Helical" evidence="2">
    <location>
        <begin position="80"/>
        <end position="99"/>
    </location>
</feature>
<gene>
    <name evidence="4" type="primary">pglF</name>
    <name evidence="4" type="ORF">CQA69_00665</name>
</gene>
<dbReference type="InterPro" id="IPR036291">
    <property type="entry name" value="NAD(P)-bd_dom_sf"/>
</dbReference>
<dbReference type="PANTHER" id="PTHR43318">
    <property type="entry name" value="UDP-N-ACETYLGLUCOSAMINE 4,6-DEHYDRATASE"/>
    <property type="match status" value="1"/>
</dbReference>
<dbReference type="SUPFAM" id="SSF51735">
    <property type="entry name" value="NAD(P)-binding Rossmann-fold domains"/>
    <property type="match status" value="1"/>
</dbReference>
<dbReference type="InterPro" id="IPR051203">
    <property type="entry name" value="Polysaccharide_Synthase-Rel"/>
</dbReference>
<accession>A0A4U7BUJ9</accession>
<sequence>MDFYKSRRLIFFLCFDIILFSLSIYLAFSLRFSGDIANIFYQGMFKAGVILLVLKIAFLFIFRIYKVAWRFFSLNEARKIFFALALAEFCFLIIFYFFSDFFNPFPRSAIGIDFVISYMFIGTLRISKRMLVDFKSSKAERENPCIVIGATSKALHLLKGAREGSLGFYPVGVIDERKELIGTYCDKFIVQDKSKIKDYVQDGIKTAIIALKLEQESLKKLFEELIDYGIIDVKIFSFTQNKTRDISIEDLLARKPKDLDDGAVAAFLKDKVVLVSGAGGTIGSELCKQCIKFGAKHLIMLDHSEFNLYKINEELQNFKDKITPLMMSILDQDSIDKALKKYQPELILHAAAYKHVPLCEQNPYTAVINNIVGTKILTDSAKTNGVKKFVMISTDKAVRPTSVMGCTKRVCELYTLSSSSSDFEVACVRFGNVLGSSGSVIPKFRAQIEKGEALTLTHPDIVRYFMLVNEAVQLVLQAGAIAKGGELFVLDMGKPVKIIDLAKKMLLLSNRPDLEIKIVGLRKGEKLFEELLIDENDAKTKYESIFVVKNEKIDLAFLNSQIEILKQNKDIIKVLNEIVPEFKHNIEGN</sequence>
<reference evidence="4 5" key="1">
    <citation type="submission" date="2018-05" db="EMBL/GenBank/DDBJ databases">
        <title>Novel Campyloabacter and Helicobacter Species and Strains.</title>
        <authorList>
            <person name="Mannion A.J."/>
            <person name="Shen Z."/>
            <person name="Fox J.G."/>
        </authorList>
    </citation>
    <scope>NUCLEOTIDE SEQUENCE [LARGE SCALE GENOMIC DNA]</scope>
    <source>
        <strain evidence="5">MIT17-664</strain>
    </source>
</reference>
<dbReference type="PANTHER" id="PTHR43318:SF1">
    <property type="entry name" value="POLYSACCHARIDE BIOSYNTHESIS PROTEIN EPSC-RELATED"/>
    <property type="match status" value="1"/>
</dbReference>
<keyword evidence="2" id="KW-1133">Transmembrane helix</keyword>